<dbReference type="InterPro" id="IPR011545">
    <property type="entry name" value="DEAD/DEAH_box_helicase_dom"/>
</dbReference>
<dbReference type="GO" id="GO:0016787">
    <property type="term" value="F:hydrolase activity"/>
    <property type="evidence" value="ECO:0007669"/>
    <property type="project" value="UniProtKB-KW"/>
</dbReference>
<dbReference type="CDD" id="cd12252">
    <property type="entry name" value="RRM_DbpA"/>
    <property type="match status" value="1"/>
</dbReference>
<evidence type="ECO:0000256" key="4">
    <source>
        <dbReference type="ARBA" id="ARBA00022840"/>
    </source>
</evidence>
<feature type="compositionally biased region" description="Basic residues" evidence="8">
    <location>
        <begin position="550"/>
        <end position="568"/>
    </location>
</feature>
<dbReference type="InterPro" id="IPR014001">
    <property type="entry name" value="Helicase_ATP-bd"/>
</dbReference>
<feature type="compositionally biased region" description="Polar residues" evidence="8">
    <location>
        <begin position="459"/>
        <end position="474"/>
    </location>
</feature>
<dbReference type="Pfam" id="PF00271">
    <property type="entry name" value="Helicase_C"/>
    <property type="match status" value="1"/>
</dbReference>
<dbReference type="InterPro" id="IPR005580">
    <property type="entry name" value="DbpA/CsdA_RNA-bd_dom"/>
</dbReference>
<accession>A0A4U8YV75</accession>
<sequence length="568" mass="62269">MSLCFDEFGLRQELVDAVAALGFTEPTPIQEKALDTLRENTGDLVALAQTGTGKTAAFGLPLINRIQTDNRRIQAVVLCPTRELCIQISRDFLAFATNIPSLQIASIYGGSSIALQIRQVKRGSQIVVATPGRLLDLMGRGVVDLSNVTNVVLDEADEMLNMGFKEAIDDILKETPDSSATWLFSATMPKGVAAIARGFMTDPVEVTVGKKNSTSARIDHENYVVRPGAQLVALKRIIDGYPDIYGVVFCRTRHETRQVAESLLEAGYDADALHGDLSQQQRDVVMQRFRNRRLKLLVATDVAARGIDVEGISHVIHFGLPDEVAAYTHRSGRTARAGRSGKSLVIMSWRDHRKLGLVAARCGIRFKACKVPEGEAICKLKLADMVEKLKAVEVDYDAVGEYLPSVYESLEGLTKEELINQIVAERFNSVAAAYKGAEDINDRGAQPRRPRQDRGNRSYGDSRSSGMQRITFNKGANNRINQGAVIRLVCERAGISSRQIGRIDIGKDASYFEVEGGLARHVFHAMKGATLDGQRLFVEMQGGGDSAWRGARRTNRGGGRRPQGRRAS</sequence>
<feature type="domain" description="DEAD-box RNA helicase Q" evidence="11">
    <location>
        <begin position="3"/>
        <end position="31"/>
    </location>
</feature>
<dbReference type="EMBL" id="CAADHO010000005">
    <property type="protein sequence ID" value="VFQ45283.1"/>
    <property type="molecule type" value="Genomic_DNA"/>
</dbReference>
<dbReference type="PROSITE" id="PS51192">
    <property type="entry name" value="HELICASE_ATP_BIND_1"/>
    <property type="match status" value="1"/>
</dbReference>
<dbReference type="GO" id="GO:0005829">
    <property type="term" value="C:cytosol"/>
    <property type="evidence" value="ECO:0007669"/>
    <property type="project" value="TreeGrafter"/>
</dbReference>
<evidence type="ECO:0000256" key="1">
    <source>
        <dbReference type="ARBA" id="ARBA00022741"/>
    </source>
</evidence>
<dbReference type="InterPro" id="IPR050079">
    <property type="entry name" value="DEAD_box_RNA_helicase"/>
</dbReference>
<proteinExistence type="inferred from homology"/>
<keyword evidence="4 7" id="KW-0067">ATP-binding</keyword>
<gene>
    <name evidence="12" type="ORF">MSL71_29400</name>
</gene>
<keyword evidence="1 7" id="KW-0547">Nucleotide-binding</keyword>
<name>A0A4U8YV75_9BACT</name>
<keyword evidence="2 7" id="KW-0378">Hydrolase</keyword>
<evidence type="ECO:0000313" key="12">
    <source>
        <dbReference type="EMBL" id="VFQ45283.1"/>
    </source>
</evidence>
<dbReference type="CDD" id="cd00268">
    <property type="entry name" value="DEADc"/>
    <property type="match status" value="1"/>
</dbReference>
<protein>
    <submittedName>
        <fullName evidence="12">Dead/deah box helicase domain</fullName>
    </submittedName>
</protein>
<evidence type="ECO:0000256" key="7">
    <source>
        <dbReference type="RuleBase" id="RU000492"/>
    </source>
</evidence>
<evidence type="ECO:0000259" key="9">
    <source>
        <dbReference type="PROSITE" id="PS51192"/>
    </source>
</evidence>
<dbReference type="SMART" id="SM00487">
    <property type="entry name" value="DEXDc"/>
    <property type="match status" value="1"/>
</dbReference>
<dbReference type="SMART" id="SM00490">
    <property type="entry name" value="HELICc"/>
    <property type="match status" value="1"/>
</dbReference>
<dbReference type="PROSITE" id="PS51195">
    <property type="entry name" value="Q_MOTIF"/>
    <property type="match status" value="1"/>
</dbReference>
<dbReference type="InterPro" id="IPR044742">
    <property type="entry name" value="DEAD/DEAH_RhlB"/>
</dbReference>
<dbReference type="InterPro" id="IPR014014">
    <property type="entry name" value="RNA_helicase_DEAD_Q_motif"/>
</dbReference>
<feature type="region of interest" description="Disordered" evidence="8">
    <location>
        <begin position="544"/>
        <end position="568"/>
    </location>
</feature>
<dbReference type="GO" id="GO:0003724">
    <property type="term" value="F:RNA helicase activity"/>
    <property type="evidence" value="ECO:0007669"/>
    <property type="project" value="InterPro"/>
</dbReference>
<reference evidence="12 13" key="1">
    <citation type="submission" date="2019-03" db="EMBL/GenBank/DDBJ databases">
        <authorList>
            <person name="Nijsse B."/>
        </authorList>
    </citation>
    <scope>NUCLEOTIDE SEQUENCE [LARGE SCALE GENOMIC DNA]</scope>
    <source>
        <strain evidence="12">Desulfoluna butyratoxydans MSL71</strain>
    </source>
</reference>
<dbReference type="InterPro" id="IPR012677">
    <property type="entry name" value="Nucleotide-bd_a/b_plait_sf"/>
</dbReference>
<feature type="domain" description="Helicase C-terminal" evidence="10">
    <location>
        <begin position="236"/>
        <end position="414"/>
    </location>
</feature>
<dbReference type="InterPro" id="IPR000629">
    <property type="entry name" value="RNA-helicase_DEAD-box_CS"/>
</dbReference>
<evidence type="ECO:0000259" key="11">
    <source>
        <dbReference type="PROSITE" id="PS51195"/>
    </source>
</evidence>
<dbReference type="PROSITE" id="PS51194">
    <property type="entry name" value="HELICASE_CTER"/>
    <property type="match status" value="1"/>
</dbReference>
<dbReference type="PROSITE" id="PS00039">
    <property type="entry name" value="DEAD_ATP_HELICASE"/>
    <property type="match status" value="1"/>
</dbReference>
<feature type="domain" description="Helicase ATP-binding" evidence="9">
    <location>
        <begin position="35"/>
        <end position="206"/>
    </location>
</feature>
<dbReference type="SUPFAM" id="SSF52540">
    <property type="entry name" value="P-loop containing nucleoside triphosphate hydrolases"/>
    <property type="match status" value="1"/>
</dbReference>
<dbReference type="PANTHER" id="PTHR47959:SF13">
    <property type="entry name" value="ATP-DEPENDENT RNA HELICASE RHLE"/>
    <property type="match status" value="1"/>
</dbReference>
<dbReference type="Proteomes" id="UP000507962">
    <property type="component" value="Unassembled WGS sequence"/>
</dbReference>
<feature type="short sequence motif" description="Q motif" evidence="6">
    <location>
        <begin position="3"/>
        <end position="31"/>
    </location>
</feature>
<evidence type="ECO:0000259" key="10">
    <source>
        <dbReference type="PROSITE" id="PS51194"/>
    </source>
</evidence>
<dbReference type="Pfam" id="PF03880">
    <property type="entry name" value="DbpA"/>
    <property type="match status" value="1"/>
</dbReference>
<dbReference type="GO" id="GO:0005524">
    <property type="term" value="F:ATP binding"/>
    <property type="evidence" value="ECO:0007669"/>
    <property type="project" value="UniProtKB-KW"/>
</dbReference>
<dbReference type="AlphaFoldDB" id="A0A4U8YV75"/>
<evidence type="ECO:0000256" key="3">
    <source>
        <dbReference type="ARBA" id="ARBA00022806"/>
    </source>
</evidence>
<evidence type="ECO:0000256" key="6">
    <source>
        <dbReference type="PROSITE-ProRule" id="PRU00552"/>
    </source>
</evidence>
<dbReference type="CDD" id="cd18787">
    <property type="entry name" value="SF2_C_DEAD"/>
    <property type="match status" value="1"/>
</dbReference>
<evidence type="ECO:0000256" key="5">
    <source>
        <dbReference type="ARBA" id="ARBA00038437"/>
    </source>
</evidence>
<dbReference type="InterPro" id="IPR001650">
    <property type="entry name" value="Helicase_C-like"/>
</dbReference>
<organism evidence="12 13">
    <name type="scientific">Desulfoluna butyratoxydans</name>
    <dbReference type="NCBI Taxonomy" id="231438"/>
    <lineage>
        <taxon>Bacteria</taxon>
        <taxon>Pseudomonadati</taxon>
        <taxon>Thermodesulfobacteriota</taxon>
        <taxon>Desulfobacteria</taxon>
        <taxon>Desulfobacterales</taxon>
        <taxon>Desulfolunaceae</taxon>
        <taxon>Desulfoluna</taxon>
    </lineage>
</organism>
<keyword evidence="13" id="KW-1185">Reference proteome</keyword>
<evidence type="ECO:0000313" key="13">
    <source>
        <dbReference type="Proteomes" id="UP000507962"/>
    </source>
</evidence>
<dbReference type="InterPro" id="IPR027417">
    <property type="entry name" value="P-loop_NTPase"/>
</dbReference>
<feature type="region of interest" description="Disordered" evidence="8">
    <location>
        <begin position="439"/>
        <end position="474"/>
    </location>
</feature>
<comment type="similarity">
    <text evidence="5 7">Belongs to the DEAD box helicase family.</text>
</comment>
<dbReference type="PANTHER" id="PTHR47959">
    <property type="entry name" value="ATP-DEPENDENT RNA HELICASE RHLE-RELATED"/>
    <property type="match status" value="1"/>
</dbReference>
<dbReference type="Pfam" id="PF00270">
    <property type="entry name" value="DEAD"/>
    <property type="match status" value="1"/>
</dbReference>
<dbReference type="Gene3D" id="3.30.70.330">
    <property type="match status" value="1"/>
</dbReference>
<dbReference type="GO" id="GO:0003676">
    <property type="term" value="F:nucleic acid binding"/>
    <property type="evidence" value="ECO:0007669"/>
    <property type="project" value="InterPro"/>
</dbReference>
<keyword evidence="3 7" id="KW-0347">Helicase</keyword>
<evidence type="ECO:0000256" key="2">
    <source>
        <dbReference type="ARBA" id="ARBA00022801"/>
    </source>
</evidence>
<evidence type="ECO:0000256" key="8">
    <source>
        <dbReference type="SAM" id="MobiDB-lite"/>
    </source>
</evidence>
<dbReference type="Gene3D" id="3.40.50.300">
    <property type="entry name" value="P-loop containing nucleotide triphosphate hydrolases"/>
    <property type="match status" value="2"/>
</dbReference>